<feature type="binding site" evidence="5">
    <location>
        <position position="305"/>
    </location>
    <ligand>
        <name>Zn(2+)</name>
        <dbReference type="ChEBI" id="CHEBI:29105"/>
    </ligand>
</feature>
<accession>A0ABZ2F4I1</accession>
<evidence type="ECO:0000256" key="3">
    <source>
        <dbReference type="ARBA" id="ARBA00022801"/>
    </source>
</evidence>
<comment type="catalytic activity">
    <reaction evidence="5">
        <text>S-methyl-5'-thioadenosine + H2O + H(+) = S-methyl-5'-thioinosine + NH4(+)</text>
        <dbReference type="Rhea" id="RHEA:25025"/>
        <dbReference type="ChEBI" id="CHEBI:15377"/>
        <dbReference type="ChEBI" id="CHEBI:15378"/>
        <dbReference type="ChEBI" id="CHEBI:17509"/>
        <dbReference type="ChEBI" id="CHEBI:28938"/>
        <dbReference type="ChEBI" id="CHEBI:48595"/>
        <dbReference type="EC" id="3.5.4.31"/>
    </reaction>
</comment>
<feature type="binding site" evidence="5">
    <location>
        <position position="97"/>
    </location>
    <ligand>
        <name>substrate</name>
    </ligand>
</feature>
<evidence type="ECO:0000256" key="5">
    <source>
        <dbReference type="HAMAP-Rule" id="MF_01281"/>
    </source>
</evidence>
<evidence type="ECO:0000313" key="7">
    <source>
        <dbReference type="EMBL" id="WWF01188.1"/>
    </source>
</evidence>
<dbReference type="Gene3D" id="3.20.20.140">
    <property type="entry name" value="Metal-dependent hydrolases"/>
    <property type="match status" value="1"/>
</dbReference>
<dbReference type="SUPFAM" id="SSF51338">
    <property type="entry name" value="Composite domain of metallo-dependent hydrolases"/>
    <property type="match status" value="1"/>
</dbReference>
<sequence>MIIDTLITARWIIPVEPDGVTLEHHALAIDRGRIADLLPTAEALVKYQPRRIERLEHHALIPGLVNAHTHAAMTLLRGVADDLPLMQWLQKHIWPLEQKWIGEAFVRDGVQLAMAEMIRGGVTCFNDMYFFPEVVAREAARAGMRAVVGMIVVDFPTAWATDADEYLRKGLALRDDYRHEPLITTVFAPHAPYTVSDEPLARIRTWSEELDCPVHIHLHESAEEIHRSGQQYGMRPLKRLDQLGLVGPHLIGVHMTQVEDGEIARLAEAGASVVHCPESNLKLASGFCPAAKLLAAGVNVALGTDGAASNNDLDLLGETRTAALLAKAVANDAAALPAHQALRMATLNGAAALGLAAETGSLTIGKAADVVAIGLEHIESLPIYNPISDLVYAAGRQQVTDVWVAGRQLLKKRELLTLDATGIREKTLIWRDKLIHHS</sequence>
<dbReference type="PANTHER" id="PTHR43794:SF11">
    <property type="entry name" value="AMIDOHYDROLASE-RELATED DOMAIN-CONTAINING PROTEIN"/>
    <property type="match status" value="1"/>
</dbReference>
<feature type="binding site" evidence="5">
    <location>
        <position position="217"/>
    </location>
    <ligand>
        <name>Zn(2+)</name>
        <dbReference type="ChEBI" id="CHEBI:29105"/>
    </ligand>
</feature>
<comment type="similarity">
    <text evidence="1">Belongs to the metallo-dependent hydrolases superfamily. ATZ/TRZ family.</text>
</comment>
<dbReference type="EC" id="3.5.4.31" evidence="5"/>
<dbReference type="InterPro" id="IPR006680">
    <property type="entry name" value="Amidohydro-rel"/>
</dbReference>
<comment type="similarity">
    <text evidence="5">Belongs to the metallo-dependent hydrolases superfamily. MTA/SAH deaminase family.</text>
</comment>
<dbReference type="EC" id="3.5.4.28" evidence="5"/>
<keyword evidence="4 5" id="KW-0862">Zinc</keyword>
<keyword evidence="3 5" id="KW-0378">Hydrolase</keyword>
<evidence type="ECO:0000256" key="2">
    <source>
        <dbReference type="ARBA" id="ARBA00022723"/>
    </source>
</evidence>
<protein>
    <recommendedName>
        <fullName evidence="5">5-methylthioadenosine/S-adenosylhomocysteine deaminase</fullName>
        <shortName evidence="5">MTA/SAH deaminase</shortName>
        <ecNumber evidence="5">3.5.4.28</ecNumber>
        <ecNumber evidence="5">3.5.4.31</ecNumber>
    </recommendedName>
</protein>
<dbReference type="RefSeq" id="WP_198321444.1">
    <property type="nucleotide sequence ID" value="NZ_CP104311.1"/>
</dbReference>
<feature type="binding site" evidence="5">
    <location>
        <position position="68"/>
    </location>
    <ligand>
        <name>Zn(2+)</name>
        <dbReference type="ChEBI" id="CHEBI:29105"/>
    </ligand>
</feature>
<feature type="binding site" evidence="5">
    <location>
        <position position="220"/>
    </location>
    <ligand>
        <name>substrate</name>
    </ligand>
</feature>
<feature type="domain" description="Amidohydrolase-related" evidence="6">
    <location>
        <begin position="60"/>
        <end position="408"/>
    </location>
</feature>
<dbReference type="InterPro" id="IPR023512">
    <property type="entry name" value="Deaminase_MtaD/DadD"/>
</dbReference>
<comment type="caution">
    <text evidence="5">Lacks conserved residue(s) required for the propagation of feature annotation.</text>
</comment>
<comment type="cofactor">
    <cofactor evidence="5">
        <name>Zn(2+)</name>
        <dbReference type="ChEBI" id="CHEBI:29105"/>
    </cofactor>
    <text evidence="5">Binds 1 zinc ion per subunit.</text>
</comment>
<proteinExistence type="inferred from homology"/>
<comment type="catalytic activity">
    <reaction evidence="5">
        <text>S-adenosyl-L-homocysteine + H2O + H(+) = S-inosyl-L-homocysteine + NH4(+)</text>
        <dbReference type="Rhea" id="RHEA:20716"/>
        <dbReference type="ChEBI" id="CHEBI:15377"/>
        <dbReference type="ChEBI" id="CHEBI:15378"/>
        <dbReference type="ChEBI" id="CHEBI:28938"/>
        <dbReference type="ChEBI" id="CHEBI:57856"/>
        <dbReference type="ChEBI" id="CHEBI:57985"/>
        <dbReference type="EC" id="3.5.4.28"/>
    </reaction>
</comment>
<organism evidence="7 8">
    <name type="scientific">Methylococcus capsulatus</name>
    <dbReference type="NCBI Taxonomy" id="414"/>
    <lineage>
        <taxon>Bacteria</taxon>
        <taxon>Pseudomonadati</taxon>
        <taxon>Pseudomonadota</taxon>
        <taxon>Gammaproteobacteria</taxon>
        <taxon>Methylococcales</taxon>
        <taxon>Methylococcaceae</taxon>
        <taxon>Methylococcus</taxon>
    </lineage>
</organism>
<dbReference type="Proteomes" id="UP001359308">
    <property type="component" value="Chromosome"/>
</dbReference>
<dbReference type="Gene3D" id="2.30.40.10">
    <property type="entry name" value="Urease, subunit C, domain 1"/>
    <property type="match status" value="1"/>
</dbReference>
<keyword evidence="8" id="KW-1185">Reference proteome</keyword>
<evidence type="ECO:0000256" key="4">
    <source>
        <dbReference type="ARBA" id="ARBA00022833"/>
    </source>
</evidence>
<dbReference type="InterPro" id="IPR011059">
    <property type="entry name" value="Metal-dep_hydrolase_composite"/>
</dbReference>
<dbReference type="HAMAP" id="MF_01281">
    <property type="entry name" value="MTA_SAH_deamin"/>
    <property type="match status" value="1"/>
</dbReference>
<comment type="function">
    <text evidence="5">Catalyzes the deamination of 5-methylthioadenosine and S-adenosyl-L-homocysteine into 5-methylthioinosine and S-inosyl-L-homocysteine, respectively. Is also able to deaminate adenosine.</text>
</comment>
<evidence type="ECO:0000259" key="6">
    <source>
        <dbReference type="Pfam" id="PF01979"/>
    </source>
</evidence>
<dbReference type="InterPro" id="IPR050287">
    <property type="entry name" value="MTA/SAH_deaminase"/>
</dbReference>
<feature type="binding site" evidence="5">
    <location>
        <position position="190"/>
    </location>
    <ligand>
        <name>substrate</name>
    </ligand>
</feature>
<dbReference type="InterPro" id="IPR032466">
    <property type="entry name" value="Metal_Hydrolase"/>
</dbReference>
<name>A0ABZ2F4I1_METCP</name>
<feature type="binding site" evidence="5">
    <location>
        <position position="70"/>
    </location>
    <ligand>
        <name>Zn(2+)</name>
        <dbReference type="ChEBI" id="CHEBI:29105"/>
    </ligand>
</feature>
<keyword evidence="2 5" id="KW-0479">Metal-binding</keyword>
<dbReference type="CDD" id="cd01298">
    <property type="entry name" value="ATZ_TRZ_like"/>
    <property type="match status" value="1"/>
</dbReference>
<dbReference type="EMBL" id="CP104311">
    <property type="protein sequence ID" value="WWF01188.1"/>
    <property type="molecule type" value="Genomic_DNA"/>
</dbReference>
<feature type="binding site" evidence="5">
    <location>
        <position position="305"/>
    </location>
    <ligand>
        <name>substrate</name>
    </ligand>
</feature>
<dbReference type="SUPFAM" id="SSF51556">
    <property type="entry name" value="Metallo-dependent hydrolases"/>
    <property type="match status" value="1"/>
</dbReference>
<evidence type="ECO:0000313" key="8">
    <source>
        <dbReference type="Proteomes" id="UP001359308"/>
    </source>
</evidence>
<reference evidence="7 8" key="1">
    <citation type="submission" date="2022-09" db="EMBL/GenBank/DDBJ databases">
        <authorList>
            <person name="Giprobiosintez L."/>
        </authorList>
    </citation>
    <scope>NUCLEOTIDE SEQUENCE [LARGE SCALE GENOMIC DNA]</scope>
    <source>
        <strain evidence="8">VKPM-B-12549 (GBS-15)</strain>
    </source>
</reference>
<dbReference type="PANTHER" id="PTHR43794">
    <property type="entry name" value="AMINOHYDROLASE SSNA-RELATED"/>
    <property type="match status" value="1"/>
</dbReference>
<dbReference type="GO" id="GO:0016787">
    <property type="term" value="F:hydrolase activity"/>
    <property type="evidence" value="ECO:0007669"/>
    <property type="project" value="UniProtKB-KW"/>
</dbReference>
<evidence type="ECO:0000256" key="1">
    <source>
        <dbReference type="ARBA" id="ARBA00006745"/>
    </source>
</evidence>
<dbReference type="NCBIfam" id="NF006549">
    <property type="entry name" value="PRK09045.1"/>
    <property type="match status" value="1"/>
</dbReference>
<gene>
    <name evidence="5" type="primary">mtaD</name>
    <name evidence="7" type="ORF">N4J17_12015</name>
</gene>
<dbReference type="Pfam" id="PF01979">
    <property type="entry name" value="Amidohydro_1"/>
    <property type="match status" value="1"/>
</dbReference>